<feature type="non-terminal residue" evidence="2">
    <location>
        <position position="1"/>
    </location>
</feature>
<dbReference type="Proteomes" id="UP000070444">
    <property type="component" value="Unassembled WGS sequence"/>
</dbReference>
<dbReference type="STRING" id="796925.A0A137NQB1"/>
<evidence type="ECO:0000313" key="3">
    <source>
        <dbReference type="Proteomes" id="UP000070444"/>
    </source>
</evidence>
<dbReference type="OrthoDB" id="429183at2759"/>
<keyword evidence="1" id="KW-0812">Transmembrane</keyword>
<evidence type="ECO:0000313" key="2">
    <source>
        <dbReference type="EMBL" id="KXN64946.1"/>
    </source>
</evidence>
<accession>A0A137NQB1</accession>
<dbReference type="PANTHER" id="PTHR38483:SF1">
    <property type="entry name" value="ION TRANSPORT DOMAIN-CONTAINING PROTEIN"/>
    <property type="match status" value="1"/>
</dbReference>
<dbReference type="AlphaFoldDB" id="A0A137NQB1"/>
<organism evidence="2 3">
    <name type="scientific">Conidiobolus coronatus (strain ATCC 28846 / CBS 209.66 / NRRL 28638)</name>
    <name type="common">Delacroixia coronata</name>
    <dbReference type="NCBI Taxonomy" id="796925"/>
    <lineage>
        <taxon>Eukaryota</taxon>
        <taxon>Fungi</taxon>
        <taxon>Fungi incertae sedis</taxon>
        <taxon>Zoopagomycota</taxon>
        <taxon>Entomophthoromycotina</taxon>
        <taxon>Entomophthoromycetes</taxon>
        <taxon>Entomophthorales</taxon>
        <taxon>Ancylistaceae</taxon>
        <taxon>Conidiobolus</taxon>
    </lineage>
</organism>
<feature type="transmembrane region" description="Helical" evidence="1">
    <location>
        <begin position="21"/>
        <end position="40"/>
    </location>
</feature>
<dbReference type="EMBL" id="KQ965052">
    <property type="protein sequence ID" value="KXN64946.1"/>
    <property type="molecule type" value="Genomic_DNA"/>
</dbReference>
<name>A0A137NQB1_CONC2</name>
<keyword evidence="1" id="KW-0472">Membrane</keyword>
<keyword evidence="3" id="KW-1185">Reference proteome</keyword>
<feature type="transmembrane region" description="Helical" evidence="1">
    <location>
        <begin position="46"/>
        <end position="66"/>
    </location>
</feature>
<evidence type="ECO:0008006" key="4">
    <source>
        <dbReference type="Google" id="ProtNLM"/>
    </source>
</evidence>
<gene>
    <name evidence="2" type="ORF">CONCODRAFT_13655</name>
</gene>
<proteinExistence type="predicted"/>
<keyword evidence="1" id="KW-1133">Transmembrane helix</keyword>
<protein>
    <recommendedName>
        <fullName evidence="4">Ion transport domain-containing protein</fullName>
    </recommendedName>
</protein>
<dbReference type="PANTHER" id="PTHR38483">
    <property type="entry name" value="CHROMOSOME 1, WHOLE GENOME SHOTGUN SEQUENCE"/>
    <property type="match status" value="1"/>
</dbReference>
<reference evidence="2 3" key="1">
    <citation type="journal article" date="2015" name="Genome Biol. Evol.">
        <title>Phylogenomic analyses indicate that early fungi evolved digesting cell walls of algal ancestors of land plants.</title>
        <authorList>
            <person name="Chang Y."/>
            <person name="Wang S."/>
            <person name="Sekimoto S."/>
            <person name="Aerts A.L."/>
            <person name="Choi C."/>
            <person name="Clum A."/>
            <person name="LaButti K.M."/>
            <person name="Lindquist E.A."/>
            <person name="Yee Ngan C."/>
            <person name="Ohm R.A."/>
            <person name="Salamov A.A."/>
            <person name="Grigoriev I.V."/>
            <person name="Spatafora J.W."/>
            <person name="Berbee M.L."/>
        </authorList>
    </citation>
    <scope>NUCLEOTIDE SEQUENCE [LARGE SCALE GENOMIC DNA]</scope>
    <source>
        <strain evidence="2 3">NRRL 28638</strain>
    </source>
</reference>
<sequence length="146" mass="16766">IFQFIILKKNFWKSKWNVIDLVLLILSLTTLVLLLTHCSVKLSTEFIFELCLLIVRNLFQFIRLFILLKKNQRQLSVQNNTIDFTGLSSNRRTAGNGDDIELGGTNSQLLREPAPMGEYSLNQLTTSEGFVLEDDEDEELQTLTNK</sequence>
<evidence type="ECO:0000256" key="1">
    <source>
        <dbReference type="SAM" id="Phobius"/>
    </source>
</evidence>